<dbReference type="KEGG" id="ome:OLMES_1977"/>
<comment type="similarity">
    <text evidence="3 11">Belongs to the peptidase M50B family.</text>
</comment>
<dbReference type="InterPro" id="IPR004387">
    <property type="entry name" value="Pept_M50_Zn"/>
</dbReference>
<dbReference type="CDD" id="cd06163">
    <property type="entry name" value="S2P-M50_PDZ_RseP-like"/>
    <property type="match status" value="2"/>
</dbReference>
<dbReference type="EC" id="3.4.24.-" evidence="11"/>
<evidence type="ECO:0000256" key="10">
    <source>
        <dbReference type="ARBA" id="ARBA00023136"/>
    </source>
</evidence>
<dbReference type="PANTHER" id="PTHR42837:SF2">
    <property type="entry name" value="MEMBRANE METALLOPROTEASE ARASP2, CHLOROPLASTIC-RELATED"/>
    <property type="match status" value="1"/>
</dbReference>
<dbReference type="SUPFAM" id="SSF50156">
    <property type="entry name" value="PDZ domain-like"/>
    <property type="match status" value="2"/>
</dbReference>
<evidence type="ECO:0000256" key="1">
    <source>
        <dbReference type="ARBA" id="ARBA00001947"/>
    </source>
</evidence>
<keyword evidence="6 11" id="KW-0378">Hydrolase</keyword>
<evidence type="ECO:0000256" key="6">
    <source>
        <dbReference type="ARBA" id="ARBA00022801"/>
    </source>
</evidence>
<keyword evidence="7 11" id="KW-0862">Zinc</keyword>
<dbReference type="PANTHER" id="PTHR42837">
    <property type="entry name" value="REGULATOR OF SIGMA-E PROTEASE RSEP"/>
    <property type="match status" value="1"/>
</dbReference>
<accession>A0A1Y0I6J3</accession>
<dbReference type="EMBL" id="CP021425">
    <property type="protein sequence ID" value="ARU56051.1"/>
    <property type="molecule type" value="Genomic_DNA"/>
</dbReference>
<evidence type="ECO:0000256" key="9">
    <source>
        <dbReference type="ARBA" id="ARBA00023049"/>
    </source>
</evidence>
<dbReference type="RefSeq" id="WP_087461084.1">
    <property type="nucleotide sequence ID" value="NZ_CP021425.1"/>
</dbReference>
<evidence type="ECO:0000256" key="5">
    <source>
        <dbReference type="ARBA" id="ARBA00022692"/>
    </source>
</evidence>
<dbReference type="NCBIfam" id="TIGR00054">
    <property type="entry name" value="RIP metalloprotease RseP"/>
    <property type="match status" value="1"/>
</dbReference>
<organism evidence="13 14">
    <name type="scientific">Oleiphilus messinensis</name>
    <dbReference type="NCBI Taxonomy" id="141451"/>
    <lineage>
        <taxon>Bacteria</taxon>
        <taxon>Pseudomonadati</taxon>
        <taxon>Pseudomonadota</taxon>
        <taxon>Gammaproteobacteria</taxon>
        <taxon>Oceanospirillales</taxon>
        <taxon>Oleiphilaceae</taxon>
        <taxon>Oleiphilus</taxon>
    </lineage>
</organism>
<evidence type="ECO:0000256" key="2">
    <source>
        <dbReference type="ARBA" id="ARBA00004141"/>
    </source>
</evidence>
<keyword evidence="9 11" id="KW-0482">Metalloprotease</keyword>
<name>A0A1Y0I6J3_9GAMM</name>
<dbReference type="CDD" id="cd23081">
    <property type="entry name" value="cpPDZ_EcRseP-like"/>
    <property type="match status" value="1"/>
</dbReference>
<dbReference type="GO" id="GO:0006508">
    <property type="term" value="P:proteolysis"/>
    <property type="evidence" value="ECO:0007669"/>
    <property type="project" value="UniProtKB-KW"/>
</dbReference>
<feature type="transmembrane region" description="Helical" evidence="11">
    <location>
        <begin position="97"/>
        <end position="123"/>
    </location>
</feature>
<keyword evidence="11" id="KW-0479">Metal-binding</keyword>
<comment type="cofactor">
    <cofactor evidence="1 11">
        <name>Zn(2+)</name>
        <dbReference type="ChEBI" id="CHEBI:29105"/>
    </cofactor>
</comment>
<dbReference type="Pfam" id="PF02163">
    <property type="entry name" value="Peptidase_M50"/>
    <property type="match status" value="1"/>
</dbReference>
<dbReference type="InterPro" id="IPR001478">
    <property type="entry name" value="PDZ"/>
</dbReference>
<feature type="transmembrane region" description="Helical" evidence="11">
    <location>
        <begin position="6"/>
        <end position="28"/>
    </location>
</feature>
<evidence type="ECO:0000256" key="8">
    <source>
        <dbReference type="ARBA" id="ARBA00022989"/>
    </source>
</evidence>
<keyword evidence="14" id="KW-1185">Reference proteome</keyword>
<sequence>MAILEQVLALIVTLGILVTVHEFGHFWVARRCGVRVLRFSVGFGKPLAMWKDRTGTEFAVAAIPLGGYVRMLDEREGEVPEALKSEAFNTQPVKSRIAIAAAGPIANFLFAIVAYFLMFLWGFNTVVPIVGDVREDSPAAVAGLKQSLEIVAVDGEATHSWQDVNLQLLSRLGDSGVIELEARFPDQDLTHRYSLQVNRWLHGHDHPDPLYDLGIRPYRPPVEPVIGEIISGLPADRAGVQAGDKIISINAEAIASWYQVVDVIKSAPEQVLQVELERNGNRIGIEITPQAKASDGGQPYGYIGAGVKPVTVSWPDEMVRTVQLGVFEAVPAAFVRTWEDVALTLSAIKKIIVGSISLKTLSGPITIAQIAEESVSNGVEAFLHFLAYLSVTLGVLNLLPIPVLDGGHLLYYFAELVRGKPLSEKVQIAGLKVGVALIVSLMVVAFYNDILRIL</sequence>
<evidence type="ECO:0000313" key="14">
    <source>
        <dbReference type="Proteomes" id="UP000196027"/>
    </source>
</evidence>
<dbReference type="GO" id="GO:0046872">
    <property type="term" value="F:metal ion binding"/>
    <property type="evidence" value="ECO:0007669"/>
    <property type="project" value="UniProtKB-KW"/>
</dbReference>
<dbReference type="AlphaFoldDB" id="A0A1Y0I6J3"/>
<dbReference type="PROSITE" id="PS50106">
    <property type="entry name" value="PDZ"/>
    <property type="match status" value="1"/>
</dbReference>
<reference evidence="13 14" key="1">
    <citation type="submission" date="2017-05" db="EMBL/GenBank/DDBJ databases">
        <title>Genomic insights into alkan degradation activity of Oleiphilus messinensis.</title>
        <authorList>
            <person name="Kozyavkin S.A."/>
            <person name="Slesarev A.I."/>
            <person name="Golyshin P.N."/>
            <person name="Korzhenkov A."/>
            <person name="Golyshina O.N."/>
            <person name="Toshchakov S.V."/>
        </authorList>
    </citation>
    <scope>NUCLEOTIDE SEQUENCE [LARGE SCALE GENOMIC DNA]</scope>
    <source>
        <strain evidence="13 14">ME102</strain>
    </source>
</reference>
<dbReference type="OrthoDB" id="9782003at2"/>
<dbReference type="InterPro" id="IPR036034">
    <property type="entry name" value="PDZ_sf"/>
</dbReference>
<evidence type="ECO:0000256" key="11">
    <source>
        <dbReference type="RuleBase" id="RU362031"/>
    </source>
</evidence>
<evidence type="ECO:0000256" key="3">
    <source>
        <dbReference type="ARBA" id="ARBA00007931"/>
    </source>
</evidence>
<dbReference type="InterPro" id="IPR041489">
    <property type="entry name" value="PDZ_6"/>
</dbReference>
<feature type="transmembrane region" description="Helical" evidence="11">
    <location>
        <begin position="426"/>
        <end position="447"/>
    </location>
</feature>
<dbReference type="Proteomes" id="UP000196027">
    <property type="component" value="Chromosome"/>
</dbReference>
<evidence type="ECO:0000256" key="4">
    <source>
        <dbReference type="ARBA" id="ARBA00022670"/>
    </source>
</evidence>
<evidence type="ECO:0000313" key="13">
    <source>
        <dbReference type="EMBL" id="ARU56051.1"/>
    </source>
</evidence>
<dbReference type="InterPro" id="IPR008915">
    <property type="entry name" value="Peptidase_M50"/>
</dbReference>
<protein>
    <recommendedName>
        <fullName evidence="11">Zinc metalloprotease</fullName>
        <ecNumber evidence="11">3.4.24.-</ecNumber>
    </recommendedName>
</protein>
<dbReference type="GO" id="GO:0016020">
    <property type="term" value="C:membrane"/>
    <property type="evidence" value="ECO:0007669"/>
    <property type="project" value="UniProtKB-SubCell"/>
</dbReference>
<dbReference type="GO" id="GO:0004222">
    <property type="term" value="F:metalloendopeptidase activity"/>
    <property type="evidence" value="ECO:0007669"/>
    <property type="project" value="InterPro"/>
</dbReference>
<dbReference type="SMART" id="SM00228">
    <property type="entry name" value="PDZ"/>
    <property type="match status" value="2"/>
</dbReference>
<feature type="transmembrane region" description="Helical" evidence="11">
    <location>
        <begin position="385"/>
        <end position="414"/>
    </location>
</feature>
<dbReference type="Gene3D" id="2.30.42.10">
    <property type="match status" value="2"/>
</dbReference>
<keyword evidence="10 11" id="KW-0472">Membrane</keyword>
<dbReference type="Pfam" id="PF17820">
    <property type="entry name" value="PDZ_6"/>
    <property type="match status" value="1"/>
</dbReference>
<feature type="domain" description="PDZ" evidence="12">
    <location>
        <begin position="225"/>
        <end position="271"/>
    </location>
</feature>
<evidence type="ECO:0000256" key="7">
    <source>
        <dbReference type="ARBA" id="ARBA00022833"/>
    </source>
</evidence>
<proteinExistence type="inferred from homology"/>
<keyword evidence="8 11" id="KW-1133">Transmembrane helix</keyword>
<comment type="subcellular location">
    <subcellularLocation>
        <location evidence="2">Membrane</location>
        <topology evidence="2">Multi-pass membrane protein</topology>
    </subcellularLocation>
</comment>
<keyword evidence="4 13" id="KW-0645">Protease</keyword>
<evidence type="ECO:0000259" key="12">
    <source>
        <dbReference type="PROSITE" id="PS50106"/>
    </source>
</evidence>
<keyword evidence="5 11" id="KW-0812">Transmembrane</keyword>
<gene>
    <name evidence="13" type="ORF">OLMES_1977</name>
</gene>